<keyword evidence="3" id="KW-1185">Reference proteome</keyword>
<evidence type="ECO:0000313" key="2">
    <source>
        <dbReference type="EMBL" id="NDY93992.1"/>
    </source>
</evidence>
<reference evidence="2 3" key="1">
    <citation type="submission" date="2020-02" db="EMBL/GenBank/DDBJ databases">
        <title>Ideonella bacterium strain TBM-1.</title>
        <authorList>
            <person name="Chen W.-M."/>
        </authorList>
    </citation>
    <scope>NUCLEOTIDE SEQUENCE [LARGE SCALE GENOMIC DNA]</scope>
    <source>
        <strain evidence="2 3">TBM-1</strain>
    </source>
</reference>
<accession>A0A7C9PKY1</accession>
<feature type="compositionally biased region" description="Pro residues" evidence="1">
    <location>
        <begin position="83"/>
        <end position="104"/>
    </location>
</feature>
<proteinExistence type="predicted"/>
<gene>
    <name evidence="2" type="ORF">G3A44_22635</name>
</gene>
<feature type="compositionally biased region" description="Low complexity" evidence="1">
    <location>
        <begin position="105"/>
        <end position="126"/>
    </location>
</feature>
<name>A0A7C9PKY1_9BURK</name>
<feature type="compositionally biased region" description="Low complexity" evidence="1">
    <location>
        <begin position="1"/>
        <end position="21"/>
    </location>
</feature>
<organism evidence="2 3">
    <name type="scientific">Ideonella livida</name>
    <dbReference type="NCBI Taxonomy" id="2707176"/>
    <lineage>
        <taxon>Bacteria</taxon>
        <taxon>Pseudomonadati</taxon>
        <taxon>Pseudomonadota</taxon>
        <taxon>Betaproteobacteria</taxon>
        <taxon>Burkholderiales</taxon>
        <taxon>Sphaerotilaceae</taxon>
        <taxon>Ideonella</taxon>
    </lineage>
</organism>
<sequence length="126" mass="12650">MSALPLPETAPCLPAPAATAPRPLPPRPAARQDELGPLGRQALVGAAVVAHLAAAWGLMQLDGVRQAVTEAAPLMVQWIAPPADTPAPPPPPPPKPRVTPPTPAPVIAAAPAPAQEAAPAFVAPEP</sequence>
<feature type="non-terminal residue" evidence="2">
    <location>
        <position position="126"/>
    </location>
</feature>
<dbReference type="Proteomes" id="UP000484255">
    <property type="component" value="Unassembled WGS sequence"/>
</dbReference>
<feature type="region of interest" description="Disordered" evidence="1">
    <location>
        <begin position="1"/>
        <end position="35"/>
    </location>
</feature>
<feature type="region of interest" description="Disordered" evidence="1">
    <location>
        <begin position="79"/>
        <end position="126"/>
    </location>
</feature>
<comment type="caution">
    <text evidence="2">The sequence shown here is derived from an EMBL/GenBank/DDBJ whole genome shotgun (WGS) entry which is preliminary data.</text>
</comment>
<evidence type="ECO:0008006" key="4">
    <source>
        <dbReference type="Google" id="ProtNLM"/>
    </source>
</evidence>
<dbReference type="AlphaFoldDB" id="A0A7C9PKY1"/>
<dbReference type="EMBL" id="JAAGOH010000057">
    <property type="protein sequence ID" value="NDY93992.1"/>
    <property type="molecule type" value="Genomic_DNA"/>
</dbReference>
<protein>
    <recommendedName>
        <fullName evidence="4">Energy transducer TonB</fullName>
    </recommendedName>
</protein>
<evidence type="ECO:0000256" key="1">
    <source>
        <dbReference type="SAM" id="MobiDB-lite"/>
    </source>
</evidence>
<evidence type="ECO:0000313" key="3">
    <source>
        <dbReference type="Proteomes" id="UP000484255"/>
    </source>
</evidence>